<keyword evidence="2" id="KW-1185">Reference proteome</keyword>
<dbReference type="Proteomes" id="UP000609726">
    <property type="component" value="Unassembled WGS sequence"/>
</dbReference>
<evidence type="ECO:0000313" key="2">
    <source>
        <dbReference type="Proteomes" id="UP000609726"/>
    </source>
</evidence>
<comment type="caution">
    <text evidence="1">The sequence shown here is derived from an EMBL/GenBank/DDBJ whole genome shotgun (WGS) entry which is preliminary data.</text>
</comment>
<dbReference type="RefSeq" id="WP_166876202.1">
    <property type="nucleotide sequence ID" value="NZ_WHJH01000015.1"/>
</dbReference>
<organism evidence="1 2">
    <name type="scientific">Massilia mucilaginosa</name>
    <dbReference type="NCBI Taxonomy" id="2609282"/>
    <lineage>
        <taxon>Bacteria</taxon>
        <taxon>Pseudomonadati</taxon>
        <taxon>Pseudomonadota</taxon>
        <taxon>Betaproteobacteria</taxon>
        <taxon>Burkholderiales</taxon>
        <taxon>Oxalobacteraceae</taxon>
        <taxon>Telluria group</taxon>
        <taxon>Massilia</taxon>
    </lineage>
</organism>
<sequence length="243" mass="26658">METKEKITFSIDSRTPDTLPMARLAEYLSALSALYGSEDHVHFDMVETGSALLQAWVDEPAMTTVMKQLSSVDSGTATAAIDKAYYKLDSLLRDDNAVGAVHVQGGIVLSFPGRNRKIAEVVSITKATTVDGTVIKIGGRDASIPVTLQDLEGQLLRCQIHGISKAKNLSRHYLEAPIRVHGNGRWTRAQDGKWNLELLDIDSWEILDPSSPQDVLAVLASPDNGWAKMAHPQAEWRKLRGLD</sequence>
<protein>
    <submittedName>
        <fullName evidence="1">Uncharacterized protein</fullName>
    </submittedName>
</protein>
<reference evidence="1 2" key="1">
    <citation type="submission" date="2019-10" db="EMBL/GenBank/DDBJ databases">
        <title>Taxonomy of Antarctic Massilia spp.: description of Massilia rubra sp. nov., Massilia aquatica sp. nov., Massilia mucilaginosa sp. nov., Massilia frigida sp. nov. isolated from streams, lakes and regoliths.</title>
        <authorList>
            <person name="Holochova P."/>
            <person name="Sedlacek I."/>
            <person name="Kralova S."/>
            <person name="Maslanova I."/>
            <person name="Busse H.-J."/>
            <person name="Stankova E."/>
            <person name="Vrbovska V."/>
            <person name="Kovarovic V."/>
            <person name="Bartak M."/>
            <person name="Svec P."/>
            <person name="Pantucek R."/>
        </authorList>
    </citation>
    <scope>NUCLEOTIDE SEQUENCE [LARGE SCALE GENOMIC DNA]</scope>
    <source>
        <strain evidence="1 2">CCM 8733</strain>
    </source>
</reference>
<accession>A0ABX0NU04</accession>
<dbReference type="EMBL" id="WHJH01000015">
    <property type="protein sequence ID" value="NHZ90229.1"/>
    <property type="molecule type" value="Genomic_DNA"/>
</dbReference>
<gene>
    <name evidence="1" type="ORF">F2P45_14570</name>
</gene>
<evidence type="ECO:0000313" key="1">
    <source>
        <dbReference type="EMBL" id="NHZ90229.1"/>
    </source>
</evidence>
<name>A0ABX0NU04_9BURK</name>
<proteinExistence type="predicted"/>